<dbReference type="PANTHER" id="PTHR33835:SF2">
    <property type="entry name" value="LYSINE-TRNA LIGASE"/>
    <property type="match status" value="1"/>
</dbReference>
<gene>
    <name evidence="2" type="ORF">SNAT2548_LOCUS2571</name>
</gene>
<keyword evidence="3" id="KW-1185">Reference proteome</keyword>
<comment type="caution">
    <text evidence="2">The sequence shown here is derived from an EMBL/GenBank/DDBJ whole genome shotgun (WGS) entry which is preliminary data.</text>
</comment>
<keyword evidence="1" id="KW-1133">Transmembrane helix</keyword>
<sequence>MRRPGKPGSGRSQRHDAFVVSGLLGVLLLAGHSCVSSSFFLPAEPDSATARRAVATDATSEVAEWRRPPGDPKPEQRWGLWPALPIAPYERRVTLRYEVIPGELWTFEQKQGILYIHVPIRMTVYRMQTRPGLFVYAPIAPTDECVRLLRELEDQYGEVAYIVLPTVAVEHKYFVGPFSQAFPKAQVWVCPGQFSVPLQLPLPLLGFPWDARLRTLPKASGTDLPEDWQKEGLDFRILGPVGKDLNNGPFAEAAFYIRRLRTMLVTDLVVSVPAEPPEIVAEEPRALAFHARDDATQPLEASDEALLRGWRRMALFALFFQSSAIEPEPVSKALEDALNSPAKDLGWGGLLPWSFNEDWKKSFDALRGPFGSGGLVVAPILSELILNRYLSTDVWPFVEDIVSSWDFDRVIPAHFEAPVPATGQDFRDAFRRSFGEPKPSGPLAAVEQHHAATSMLMEPECHGIAQQELCSVNGLPNASSGGQVEQHCLLCFSDRVMANFLRKESDRARMQMEKKSLTEARTTDIALLAFSTYDTQTKHNLASKVLTGLRPEYLRSVLQRNELQLQFARQVERWQEFLTPGQYHHLTANYLSFATETSSPNLLVRAREFQECTGGRIVFSEALNIWEDPIRDLGTKDSPGLGIYHGYMMSYSHYPEASHLGLVEALHPRLARSNEALQWESVFPQAHLRTHCRRNGTDQLDFLMYDGDFFVPIVRLDLLERDNVPLPNTWDEALAVAARYNGTDLNEDGEPDFGFCHFPREGAGYWDWWWAEIVYAIWATYSQTQDTSQGFLFDKQTMMGAVVEIRNRNPFHSFQRKRKGMLLVLVLPLQEIDSHFRKGIFLNGIGRKNSSGHVIWQPTMQDGSYADPYRFKPFGSTRVEADGVMKECTDYVCPHGEAIPLRGHHGPNDRARVLPPSPLAGRRINRAPFFWSGGLGLLIRRSAPEVLKDMLWDFMVYTNSPHTADEDVAKYASWLDSWRSTQLPPDGANFLEAGWSQEAYAEHRAVMLWALSETGNGAFNLRLPGAKVYTHTVLATDMAYYIADAIDETELIRRVDAGWRSETQERGKLDQLAIYRATLGLDELSEYDLCLLHREEMDSRDPTVCPLFFPNSDGVYLTALVVILSLMVFSGIFAGVAYVYSTAQAKKRLLKEKEEQLENTVQRGLSTVKELGYPMSVIRAKDFVELSSDMLESCHEGLRDLGLLRVLDSTEEISHFHMMGNHIVFFSYHWPSWDRFGPDNIQRRAMDHALELFGQKVGASLETIFVWLDIVSIPQKHRGVQVLAINSLYVYASSVDALIIIAPPTLHEQTGESLGLDTYKTRVWTRVEQVAHLSAHGIDSLFFYKSGSYHQPTVLHRETAAGQLAWSQSISNGWRTSELVIADHSRDREQLVLPLIGLYYRVAAAERRGVDSNEGTGILYGMMQRKREAIFPRTFDHISLKDGVEAAN</sequence>
<dbReference type="InterPro" id="IPR025638">
    <property type="entry name" value="DUF4336"/>
</dbReference>
<proteinExistence type="predicted"/>
<accession>A0A812I3K8</accession>
<evidence type="ECO:0000313" key="3">
    <source>
        <dbReference type="Proteomes" id="UP000604046"/>
    </source>
</evidence>
<keyword evidence="1" id="KW-0472">Membrane</keyword>
<dbReference type="Gene3D" id="3.40.190.10">
    <property type="entry name" value="Periplasmic binding protein-like II"/>
    <property type="match status" value="2"/>
</dbReference>
<dbReference type="Pfam" id="PF14234">
    <property type="entry name" value="DUF4336"/>
    <property type="match status" value="1"/>
</dbReference>
<dbReference type="Proteomes" id="UP000604046">
    <property type="component" value="Unassembled WGS sequence"/>
</dbReference>
<dbReference type="EMBL" id="CAJNDS010000154">
    <property type="protein sequence ID" value="CAE6971201.1"/>
    <property type="molecule type" value="Genomic_DNA"/>
</dbReference>
<evidence type="ECO:0000313" key="2">
    <source>
        <dbReference type="EMBL" id="CAE6971201.1"/>
    </source>
</evidence>
<organism evidence="2 3">
    <name type="scientific">Symbiodinium natans</name>
    <dbReference type="NCBI Taxonomy" id="878477"/>
    <lineage>
        <taxon>Eukaryota</taxon>
        <taxon>Sar</taxon>
        <taxon>Alveolata</taxon>
        <taxon>Dinophyceae</taxon>
        <taxon>Suessiales</taxon>
        <taxon>Symbiodiniaceae</taxon>
        <taxon>Symbiodinium</taxon>
    </lineage>
</organism>
<dbReference type="SUPFAM" id="SSF53850">
    <property type="entry name" value="Periplasmic binding protein-like II"/>
    <property type="match status" value="1"/>
</dbReference>
<dbReference type="PANTHER" id="PTHR33835">
    <property type="entry name" value="YALI0C07656P"/>
    <property type="match status" value="1"/>
</dbReference>
<dbReference type="OrthoDB" id="421671at2759"/>
<protein>
    <submittedName>
        <fullName evidence="2">Uncharacterized protein</fullName>
    </submittedName>
</protein>
<keyword evidence="1" id="KW-0812">Transmembrane</keyword>
<feature type="transmembrane region" description="Helical" evidence="1">
    <location>
        <begin position="1115"/>
        <end position="1140"/>
    </location>
</feature>
<reference evidence="2" key="1">
    <citation type="submission" date="2021-02" db="EMBL/GenBank/DDBJ databases">
        <authorList>
            <person name="Dougan E. K."/>
            <person name="Rhodes N."/>
            <person name="Thang M."/>
            <person name="Chan C."/>
        </authorList>
    </citation>
    <scope>NUCLEOTIDE SEQUENCE</scope>
</reference>
<evidence type="ECO:0000256" key="1">
    <source>
        <dbReference type="SAM" id="Phobius"/>
    </source>
</evidence>
<name>A0A812I3K8_9DINO</name>